<accession>A0ABD0K2H3</accession>
<protein>
    <submittedName>
        <fullName evidence="1">Uncharacterized protein</fullName>
    </submittedName>
</protein>
<dbReference type="AlphaFoldDB" id="A0ABD0K2H3"/>
<gene>
    <name evidence="1" type="ORF">BaRGS_00027504</name>
</gene>
<reference evidence="1 2" key="1">
    <citation type="journal article" date="2023" name="Sci. Data">
        <title>Genome assembly of the Korean intertidal mud-creeper Batillaria attramentaria.</title>
        <authorList>
            <person name="Patra A.K."/>
            <person name="Ho P.T."/>
            <person name="Jun S."/>
            <person name="Lee S.J."/>
            <person name="Kim Y."/>
            <person name="Won Y.J."/>
        </authorList>
    </citation>
    <scope>NUCLEOTIDE SEQUENCE [LARGE SCALE GENOMIC DNA]</scope>
    <source>
        <strain evidence="1">Wonlab-2016</strain>
    </source>
</reference>
<evidence type="ECO:0000313" key="1">
    <source>
        <dbReference type="EMBL" id="KAK7481244.1"/>
    </source>
</evidence>
<evidence type="ECO:0000313" key="2">
    <source>
        <dbReference type="Proteomes" id="UP001519460"/>
    </source>
</evidence>
<sequence>MSDGASPATRYVTCVTDHVGNYGPRICKLVGQEIRTANALTAYSKTWADVLWERSKSVNCCELKPNSTELGVSCTEFCCHVSPQSRGQIRSAVRNKVSGATHYACVTSSLEVDDRQLSGE</sequence>
<comment type="caution">
    <text evidence="1">The sequence shown here is derived from an EMBL/GenBank/DDBJ whole genome shotgun (WGS) entry which is preliminary data.</text>
</comment>
<keyword evidence="2" id="KW-1185">Reference proteome</keyword>
<dbReference type="Proteomes" id="UP001519460">
    <property type="component" value="Unassembled WGS sequence"/>
</dbReference>
<dbReference type="EMBL" id="JACVVK020000265">
    <property type="protein sequence ID" value="KAK7481244.1"/>
    <property type="molecule type" value="Genomic_DNA"/>
</dbReference>
<organism evidence="1 2">
    <name type="scientific">Batillaria attramentaria</name>
    <dbReference type="NCBI Taxonomy" id="370345"/>
    <lineage>
        <taxon>Eukaryota</taxon>
        <taxon>Metazoa</taxon>
        <taxon>Spiralia</taxon>
        <taxon>Lophotrochozoa</taxon>
        <taxon>Mollusca</taxon>
        <taxon>Gastropoda</taxon>
        <taxon>Caenogastropoda</taxon>
        <taxon>Sorbeoconcha</taxon>
        <taxon>Cerithioidea</taxon>
        <taxon>Batillariidae</taxon>
        <taxon>Batillaria</taxon>
    </lineage>
</organism>
<name>A0ABD0K2H3_9CAEN</name>
<proteinExistence type="predicted"/>